<dbReference type="InterPro" id="IPR023393">
    <property type="entry name" value="START-like_dom_sf"/>
</dbReference>
<reference evidence="1 2" key="1">
    <citation type="submission" date="2019-04" db="EMBL/GenBank/DDBJ databases">
        <title>Thalassotalea guangxiensis sp. nov., isolated from sediment of the coastal wetland.</title>
        <authorList>
            <person name="Zheng S."/>
            <person name="Zhang D."/>
        </authorList>
    </citation>
    <scope>NUCLEOTIDE SEQUENCE [LARGE SCALE GENOMIC DNA]</scope>
    <source>
        <strain evidence="1 2">ZS-4</strain>
    </source>
</reference>
<dbReference type="InterPro" id="IPR010419">
    <property type="entry name" value="CO_DH_gsu"/>
</dbReference>
<dbReference type="SUPFAM" id="SSF55961">
    <property type="entry name" value="Bet v1-like"/>
    <property type="match status" value="1"/>
</dbReference>
<protein>
    <submittedName>
        <fullName evidence="1">Carbon monoxide dehydrogenase</fullName>
    </submittedName>
</protein>
<sequence length="196" mass="20767">MKVNMEKSFTLPGPAINAWTFLQQIEKVAACMPGAEITEAIDERNYKGKVKAKIGPATMAFNGDIVVEDIDPEAMSLRLIGKGQDSKGTSSAAMDLTARVIAVDESSCELQGNAEMTVTGKAASLGGRMLTQVADQILNQFGKNFENNVAAMGPDEAAAQQAKEELAQQPKELNGLALAWSVITGWFAGLFGGKKA</sequence>
<dbReference type="AlphaFoldDB" id="A0A4U1B8J7"/>
<accession>A0A4U1B8J7</accession>
<evidence type="ECO:0000313" key="1">
    <source>
        <dbReference type="EMBL" id="TKB46598.1"/>
    </source>
</evidence>
<dbReference type="EMBL" id="SWDB01000007">
    <property type="protein sequence ID" value="TKB46598.1"/>
    <property type="molecule type" value="Genomic_DNA"/>
</dbReference>
<comment type="caution">
    <text evidence="1">The sequence shown here is derived from an EMBL/GenBank/DDBJ whole genome shotgun (WGS) entry which is preliminary data.</text>
</comment>
<keyword evidence="2" id="KW-1185">Reference proteome</keyword>
<dbReference type="RefSeq" id="WP_136734665.1">
    <property type="nucleotide sequence ID" value="NZ_SWDB01000007.1"/>
</dbReference>
<dbReference type="Proteomes" id="UP000307999">
    <property type="component" value="Unassembled WGS sequence"/>
</dbReference>
<gene>
    <name evidence="1" type="ORF">E8M12_03320</name>
</gene>
<dbReference type="OrthoDB" id="9808623at2"/>
<dbReference type="PANTHER" id="PTHR38588:SF1">
    <property type="entry name" value="BLL0334 PROTEIN"/>
    <property type="match status" value="1"/>
</dbReference>
<organism evidence="1 2">
    <name type="scientific">Thalassotalea mangrovi</name>
    <dbReference type="NCBI Taxonomy" id="2572245"/>
    <lineage>
        <taxon>Bacteria</taxon>
        <taxon>Pseudomonadati</taxon>
        <taxon>Pseudomonadota</taxon>
        <taxon>Gammaproteobacteria</taxon>
        <taxon>Alteromonadales</taxon>
        <taxon>Colwelliaceae</taxon>
        <taxon>Thalassotalea</taxon>
    </lineage>
</organism>
<name>A0A4U1B8J7_9GAMM</name>
<proteinExistence type="predicted"/>
<dbReference type="Pfam" id="PF06240">
    <property type="entry name" value="COXG"/>
    <property type="match status" value="1"/>
</dbReference>
<dbReference type="CDD" id="cd07823">
    <property type="entry name" value="SRPBCC_5"/>
    <property type="match status" value="1"/>
</dbReference>
<dbReference type="PANTHER" id="PTHR38588">
    <property type="entry name" value="BLL0334 PROTEIN"/>
    <property type="match status" value="1"/>
</dbReference>
<evidence type="ECO:0000313" key="2">
    <source>
        <dbReference type="Proteomes" id="UP000307999"/>
    </source>
</evidence>
<dbReference type="Gene3D" id="3.30.530.20">
    <property type="match status" value="1"/>
</dbReference>